<dbReference type="EMBL" id="JARBHA010000014">
    <property type="protein sequence ID" value="KAJ9683110.1"/>
    <property type="molecule type" value="Genomic_DNA"/>
</dbReference>
<keyword evidence="5" id="KW-0804">Transcription</keyword>
<protein>
    <recommendedName>
        <fullName evidence="3">Transcription initiation factor TFIID subunit 8</fullName>
    </recommendedName>
</protein>
<evidence type="ECO:0000313" key="9">
    <source>
        <dbReference type="EMBL" id="KAJ9683110.1"/>
    </source>
</evidence>
<evidence type="ECO:0000313" key="10">
    <source>
        <dbReference type="Proteomes" id="UP001168098"/>
    </source>
</evidence>
<dbReference type="SUPFAM" id="SSF47113">
    <property type="entry name" value="Histone-fold"/>
    <property type="match status" value="1"/>
</dbReference>
<dbReference type="Pfam" id="PF07524">
    <property type="entry name" value="Bromo_TP"/>
    <property type="match status" value="1"/>
</dbReference>
<evidence type="ECO:0000256" key="1">
    <source>
        <dbReference type="ARBA" id="ARBA00004123"/>
    </source>
</evidence>
<dbReference type="GO" id="GO:0046982">
    <property type="term" value="F:protein heterodimerization activity"/>
    <property type="evidence" value="ECO:0007669"/>
    <property type="project" value="InterPro"/>
</dbReference>
<dbReference type="InterPro" id="IPR037818">
    <property type="entry name" value="TAF8"/>
</dbReference>
<feature type="domain" description="Bromodomain associated" evidence="8">
    <location>
        <begin position="23"/>
        <end position="99"/>
    </location>
</feature>
<dbReference type="PANTHER" id="PTHR46338:SF19">
    <property type="entry name" value="TRANSCRIPTION INITIATION FACTOR TFIID SUBUNIT 8"/>
    <property type="match status" value="1"/>
</dbReference>
<proteinExistence type="inferred from homology"/>
<evidence type="ECO:0000256" key="6">
    <source>
        <dbReference type="ARBA" id="ARBA00023242"/>
    </source>
</evidence>
<feature type="compositionally biased region" description="Basic and acidic residues" evidence="7">
    <location>
        <begin position="8"/>
        <end position="22"/>
    </location>
</feature>
<keyword evidence="4" id="KW-0805">Transcription regulation</keyword>
<name>A0AA39DGU4_VITRO</name>
<dbReference type="InterPro" id="IPR006565">
    <property type="entry name" value="BTP"/>
</dbReference>
<dbReference type="InterPro" id="IPR009072">
    <property type="entry name" value="Histone-fold"/>
</dbReference>
<keyword evidence="10" id="KW-1185">Reference proteome</keyword>
<reference evidence="9 10" key="1">
    <citation type="journal article" date="2023" name="BMC Biotechnol.">
        <title>Vitis rotundifolia cv Carlos genome sequencing.</title>
        <authorList>
            <person name="Huff M."/>
            <person name="Hulse-Kemp A."/>
            <person name="Scheffler B."/>
            <person name="Youngblood R."/>
            <person name="Simpson S."/>
            <person name="Babiker E."/>
            <person name="Staton M."/>
        </authorList>
    </citation>
    <scope>NUCLEOTIDE SEQUENCE [LARGE SCALE GENOMIC DNA]</scope>
    <source>
        <tissue evidence="9">Leaf</tissue>
    </source>
</reference>
<sequence>MSDGGGESGREFDRTTKRKSSDRDFPQAIAKIAVAQICESAGFQGFQQSALETLSEVVVRYIRELGKTAHTYANSACRTECNIFDIIQGLEDLASLQGFSGASDSDHCLAGSGTVREIVQYVSEAEEIPLAHSVPHFPVSRDRKQTPSFLQIGEEPPGDHIPAWLPAFPDPQTYVHSPVLNERGADPCAGNIEQARQHKKAEWSLLNLQQQLACNGLEGPSMIDPGDAAKARRAAETNPFLSAPLHFGEKGVSPVFLPAKLSNEAVVENQAGENHAVANHVSVLETFAPAIELMKSRSCESEEGRKRVLSNQRPAVQFKIEIGKKSTGTALDLSFQNKDVEKITSWFGKDNEKDDKKRRAEKILKESMKNPQELAQL</sequence>
<dbReference type="InterPro" id="IPR019473">
    <property type="entry name" value="TFIID_su8_C"/>
</dbReference>
<evidence type="ECO:0000256" key="7">
    <source>
        <dbReference type="SAM" id="MobiDB-lite"/>
    </source>
</evidence>
<comment type="similarity">
    <text evidence="2">Belongs to the TAF8 family.</text>
</comment>
<dbReference type="AlphaFoldDB" id="A0AA39DGU4"/>
<dbReference type="Pfam" id="PF10406">
    <property type="entry name" value="TAF8_C"/>
    <property type="match status" value="1"/>
</dbReference>
<accession>A0AA39DGU4</accession>
<dbReference type="Gene3D" id="1.10.20.10">
    <property type="entry name" value="Histone, subunit A"/>
    <property type="match status" value="1"/>
</dbReference>
<evidence type="ECO:0000256" key="5">
    <source>
        <dbReference type="ARBA" id="ARBA00023163"/>
    </source>
</evidence>
<evidence type="ECO:0000256" key="3">
    <source>
        <dbReference type="ARBA" id="ARBA00017307"/>
    </source>
</evidence>
<evidence type="ECO:0000256" key="4">
    <source>
        <dbReference type="ARBA" id="ARBA00023015"/>
    </source>
</evidence>
<dbReference type="GO" id="GO:0005669">
    <property type="term" value="C:transcription factor TFIID complex"/>
    <property type="evidence" value="ECO:0007669"/>
    <property type="project" value="InterPro"/>
</dbReference>
<dbReference type="SMART" id="SM00576">
    <property type="entry name" value="BTP"/>
    <property type="match status" value="1"/>
</dbReference>
<evidence type="ECO:0000259" key="8">
    <source>
        <dbReference type="SMART" id="SM00576"/>
    </source>
</evidence>
<feature type="region of interest" description="Disordered" evidence="7">
    <location>
        <begin position="1"/>
        <end position="22"/>
    </location>
</feature>
<keyword evidence="6" id="KW-0539">Nucleus</keyword>
<dbReference type="CDD" id="cd08049">
    <property type="entry name" value="TAF8"/>
    <property type="match status" value="1"/>
</dbReference>
<evidence type="ECO:0000256" key="2">
    <source>
        <dbReference type="ARBA" id="ARBA00008767"/>
    </source>
</evidence>
<organism evidence="9 10">
    <name type="scientific">Vitis rotundifolia</name>
    <name type="common">Muscadine grape</name>
    <dbReference type="NCBI Taxonomy" id="103349"/>
    <lineage>
        <taxon>Eukaryota</taxon>
        <taxon>Viridiplantae</taxon>
        <taxon>Streptophyta</taxon>
        <taxon>Embryophyta</taxon>
        <taxon>Tracheophyta</taxon>
        <taxon>Spermatophyta</taxon>
        <taxon>Magnoliopsida</taxon>
        <taxon>eudicotyledons</taxon>
        <taxon>Gunneridae</taxon>
        <taxon>Pentapetalae</taxon>
        <taxon>rosids</taxon>
        <taxon>Vitales</taxon>
        <taxon>Vitaceae</taxon>
        <taxon>Viteae</taxon>
        <taxon>Vitis</taxon>
    </lineage>
</organism>
<comment type="subcellular location">
    <subcellularLocation>
        <location evidence="1">Nucleus</location>
    </subcellularLocation>
</comment>
<gene>
    <name evidence="9" type="ORF">PVL29_018911</name>
</gene>
<dbReference type="Proteomes" id="UP001168098">
    <property type="component" value="Unassembled WGS sequence"/>
</dbReference>
<comment type="caution">
    <text evidence="9">The sequence shown here is derived from an EMBL/GenBank/DDBJ whole genome shotgun (WGS) entry which is preliminary data.</text>
</comment>
<dbReference type="PANTHER" id="PTHR46338">
    <property type="entry name" value="TRANSCRIPTION INITIATION FACTOR TFIID SUBUNIT 8"/>
    <property type="match status" value="1"/>
</dbReference>